<evidence type="ECO:0000313" key="1">
    <source>
        <dbReference type="EMBL" id="KAL1569119.1"/>
    </source>
</evidence>
<keyword evidence="2" id="KW-1185">Reference proteome</keyword>
<reference evidence="1 2" key="1">
    <citation type="submission" date="2024-06" db="EMBL/GenBank/DDBJ databases">
        <title>A chromosome level genome sequence of Diviner's sage (Salvia divinorum).</title>
        <authorList>
            <person name="Ford S.A."/>
            <person name="Ro D.-K."/>
            <person name="Ness R.W."/>
            <person name="Phillips M.A."/>
        </authorList>
    </citation>
    <scope>NUCLEOTIDE SEQUENCE [LARGE SCALE GENOMIC DNA]</scope>
    <source>
        <strain evidence="1">SAF-2024a</strain>
        <tissue evidence="1">Leaf</tissue>
    </source>
</reference>
<evidence type="ECO:0000313" key="2">
    <source>
        <dbReference type="Proteomes" id="UP001567538"/>
    </source>
</evidence>
<dbReference type="EMBL" id="JBEAFC010000001">
    <property type="protein sequence ID" value="KAL1569119.1"/>
    <property type="molecule type" value="Genomic_DNA"/>
</dbReference>
<dbReference type="AlphaFoldDB" id="A0ABD1IK75"/>
<name>A0ABD1IK75_SALDI</name>
<sequence>MISWIKSKKTPFTGPISFLVAFYVDPFIATSQGDTLTDVGMNPAHGSTKSDTNLVNDTHDVEWCKKFPTITAEDKNSSTTPSFVVQDTHADNSNKVKTCNPIEINDYPKYQKSTTRVACSSIHMGGTKDEVIDVDDIVKSAIDAYIECGDGDDDDAVCVASFVNKSVSISGNAILINDMDKGKSIDVEADIKNRVDAYMEIEDNECDFVTPCSKKSYSNNKNKLVIYDTDRPKDDIGNWKLNVRSKAEMKLSTALRSPFYERALKVSNKLNPDERMIYYWLMTTHNTNEVKLLYDDDVVEVRMLEFMSLLPHTEISDGIVSAWCSVLNNKEDFRAPSSPKQLFFTTYPALYTIVKASADPRNTNFKWGDIDLIFFPFCVFKRDYTVCFCFNKKTVVIIDSSKEGDDRDLRFNYGDIPETLRTFLCRYLTKIGCHNQCKTVVNVPIHRMKMGWRTTDNVEDRGVYLLRHLEVYMGEKEGQWNCGLSNRTKASEHYSNDSKKMKIDVEKMIANYISSVIVLP</sequence>
<proteinExistence type="predicted"/>
<organism evidence="1 2">
    <name type="scientific">Salvia divinorum</name>
    <name type="common">Maria pastora</name>
    <name type="synonym">Diviner's sage</name>
    <dbReference type="NCBI Taxonomy" id="28513"/>
    <lineage>
        <taxon>Eukaryota</taxon>
        <taxon>Viridiplantae</taxon>
        <taxon>Streptophyta</taxon>
        <taxon>Embryophyta</taxon>
        <taxon>Tracheophyta</taxon>
        <taxon>Spermatophyta</taxon>
        <taxon>Magnoliopsida</taxon>
        <taxon>eudicotyledons</taxon>
        <taxon>Gunneridae</taxon>
        <taxon>Pentapetalae</taxon>
        <taxon>asterids</taxon>
        <taxon>lamiids</taxon>
        <taxon>Lamiales</taxon>
        <taxon>Lamiaceae</taxon>
        <taxon>Nepetoideae</taxon>
        <taxon>Mentheae</taxon>
        <taxon>Salviinae</taxon>
        <taxon>Salvia</taxon>
        <taxon>Salvia subgen. Calosphace</taxon>
    </lineage>
</organism>
<gene>
    <name evidence="1" type="ORF">AAHA92_00633</name>
</gene>
<dbReference type="SUPFAM" id="SSF54001">
    <property type="entry name" value="Cysteine proteinases"/>
    <property type="match status" value="1"/>
</dbReference>
<dbReference type="InterPro" id="IPR038765">
    <property type="entry name" value="Papain-like_cys_pep_sf"/>
</dbReference>
<protein>
    <recommendedName>
        <fullName evidence="3">Ubiquitin-like protease family profile domain-containing protein</fullName>
    </recommendedName>
</protein>
<comment type="caution">
    <text evidence="1">The sequence shown here is derived from an EMBL/GenBank/DDBJ whole genome shotgun (WGS) entry which is preliminary data.</text>
</comment>
<dbReference type="Gene3D" id="3.40.395.10">
    <property type="entry name" value="Adenoviral Proteinase, Chain A"/>
    <property type="match status" value="1"/>
</dbReference>
<dbReference type="Proteomes" id="UP001567538">
    <property type="component" value="Unassembled WGS sequence"/>
</dbReference>
<accession>A0ABD1IK75</accession>
<evidence type="ECO:0008006" key="3">
    <source>
        <dbReference type="Google" id="ProtNLM"/>
    </source>
</evidence>